<dbReference type="OrthoDB" id="9793166at2"/>
<feature type="transmembrane region" description="Helical" evidence="7">
    <location>
        <begin position="792"/>
        <end position="817"/>
    </location>
</feature>
<feature type="domain" description="ABC3 transporter permease C-terminal" evidence="8">
    <location>
        <begin position="292"/>
        <end position="416"/>
    </location>
</feature>
<comment type="similarity">
    <text evidence="6">Belongs to the ABC-4 integral membrane protein family.</text>
</comment>
<evidence type="ECO:0000313" key="10">
    <source>
        <dbReference type="EMBL" id="SMG41850.1"/>
    </source>
</evidence>
<gene>
    <name evidence="10" type="ORF">SAMN06295960_2440</name>
</gene>
<feature type="transmembrane region" description="Helical" evidence="7">
    <location>
        <begin position="337"/>
        <end position="364"/>
    </location>
</feature>
<evidence type="ECO:0000256" key="1">
    <source>
        <dbReference type="ARBA" id="ARBA00004651"/>
    </source>
</evidence>
<proteinExistence type="inferred from homology"/>
<comment type="subcellular location">
    <subcellularLocation>
        <location evidence="1">Cell membrane</location>
        <topology evidence="1">Multi-pass membrane protein</topology>
    </subcellularLocation>
</comment>
<accession>A0A1X7KK72</accession>
<evidence type="ECO:0000313" key="11">
    <source>
        <dbReference type="Proteomes" id="UP000193834"/>
    </source>
</evidence>
<keyword evidence="5 7" id="KW-0472">Membrane</keyword>
<dbReference type="RefSeq" id="WP_085494645.1">
    <property type="nucleotide sequence ID" value="NZ_FXAZ01000003.1"/>
</dbReference>
<feature type="transmembrane region" description="Helical" evidence="7">
    <location>
        <begin position="738"/>
        <end position="765"/>
    </location>
</feature>
<protein>
    <submittedName>
        <fullName evidence="10">Putative ABC transport system permease protein</fullName>
    </submittedName>
</protein>
<keyword evidence="2" id="KW-1003">Cell membrane</keyword>
<evidence type="ECO:0000256" key="2">
    <source>
        <dbReference type="ARBA" id="ARBA00022475"/>
    </source>
</evidence>
<evidence type="ECO:0000256" key="6">
    <source>
        <dbReference type="ARBA" id="ARBA00038076"/>
    </source>
</evidence>
<reference evidence="10 11" key="1">
    <citation type="submission" date="2017-04" db="EMBL/GenBank/DDBJ databases">
        <authorList>
            <person name="Afonso C.L."/>
            <person name="Miller P.J."/>
            <person name="Scott M.A."/>
            <person name="Spackman E."/>
            <person name="Goraichik I."/>
            <person name="Dimitrov K.M."/>
            <person name="Suarez D.L."/>
            <person name="Swayne D.E."/>
        </authorList>
    </citation>
    <scope>NUCLEOTIDE SEQUENCE [LARGE SCALE GENOMIC DNA]</scope>
    <source>
        <strain evidence="10 11">11</strain>
    </source>
</reference>
<evidence type="ECO:0000256" key="5">
    <source>
        <dbReference type="ARBA" id="ARBA00023136"/>
    </source>
</evidence>
<organism evidence="10 11">
    <name type="scientific">Paenibacillus aquistagni</name>
    <dbReference type="NCBI Taxonomy" id="1852522"/>
    <lineage>
        <taxon>Bacteria</taxon>
        <taxon>Bacillati</taxon>
        <taxon>Bacillota</taxon>
        <taxon>Bacilli</taxon>
        <taxon>Bacillales</taxon>
        <taxon>Paenibacillaceae</taxon>
        <taxon>Paenibacillus</taxon>
    </lineage>
</organism>
<dbReference type="Pfam" id="PF02687">
    <property type="entry name" value="FtsX"/>
    <property type="match status" value="2"/>
</dbReference>
<feature type="transmembrane region" description="Helical" evidence="7">
    <location>
        <begin position="462"/>
        <end position="484"/>
    </location>
</feature>
<dbReference type="InterPro" id="IPR003838">
    <property type="entry name" value="ABC3_permease_C"/>
</dbReference>
<feature type="domain" description="MacB-like periplasmic core" evidence="9">
    <location>
        <begin position="19"/>
        <end position="218"/>
    </location>
</feature>
<dbReference type="Pfam" id="PF12704">
    <property type="entry name" value="MacB_PCD"/>
    <property type="match status" value="1"/>
</dbReference>
<dbReference type="AlphaFoldDB" id="A0A1X7KK72"/>
<keyword evidence="11" id="KW-1185">Reference proteome</keyword>
<keyword evidence="3 7" id="KW-0812">Transmembrane</keyword>
<dbReference type="GO" id="GO:0022857">
    <property type="term" value="F:transmembrane transporter activity"/>
    <property type="evidence" value="ECO:0007669"/>
    <property type="project" value="TreeGrafter"/>
</dbReference>
<dbReference type="GO" id="GO:0005886">
    <property type="term" value="C:plasma membrane"/>
    <property type="evidence" value="ECO:0007669"/>
    <property type="project" value="UniProtKB-SubCell"/>
</dbReference>
<evidence type="ECO:0000259" key="8">
    <source>
        <dbReference type="Pfam" id="PF02687"/>
    </source>
</evidence>
<feature type="transmembrane region" description="Helical" evidence="7">
    <location>
        <begin position="829"/>
        <end position="849"/>
    </location>
</feature>
<evidence type="ECO:0000256" key="3">
    <source>
        <dbReference type="ARBA" id="ARBA00022692"/>
    </source>
</evidence>
<evidence type="ECO:0000259" key="9">
    <source>
        <dbReference type="Pfam" id="PF12704"/>
    </source>
</evidence>
<keyword evidence="4 7" id="KW-1133">Transmembrane helix</keyword>
<dbReference type="PANTHER" id="PTHR30572:SF4">
    <property type="entry name" value="ABC TRANSPORTER PERMEASE YTRF"/>
    <property type="match status" value="1"/>
</dbReference>
<feature type="transmembrane region" description="Helical" evidence="7">
    <location>
        <begin position="286"/>
        <end position="309"/>
    </location>
</feature>
<dbReference type="InterPro" id="IPR050250">
    <property type="entry name" value="Macrolide_Exporter_MacB"/>
</dbReference>
<evidence type="ECO:0000256" key="4">
    <source>
        <dbReference type="ARBA" id="ARBA00022989"/>
    </source>
</evidence>
<sequence length="868" mass="96794">MNIVNKLTIRHLKQNKRRTLVTIIGVIISVAMVMAVATLGISFMDVMQRQSIADNGEWHVLYKDVNKAQLEAVKADDATQTVVISRDRGYASLEGGRNPNKPYLFIREYNTQGFELFPIELSQGRFPQASNEVVISEEIAKSAKVDYKIGDSFTLEVGERFSEDKEDIQRALTQNDPLRDGDNQNGEILKNTWSASYTVVGVIKRPAWEQTWAPGYTILSYFDESMIGASDKVNAAVVLNKVKSTLYTHAGDLAKANTIDPESVAFNNSLLRYYGITNNDGLRRTLYSLTAIIMTVIVIGSVSLIYNAFAISVSERSRHLGMLSSVGATRRQKRNSVFFEGMVIGVISIPIGIISGLVGIGITFMFMNAMIQGALWTDVKLKLIVTPLSLLITCLVSMLTIFISTYFPAIKASKVSAMDAIRQTADVKLTVKAVKTSKFIRKLFGLEAEIGLKNLKRNKRRYHAIVFSLVISIVLFLTVSFFTAGMTQSLELSQKGVNYDIEVSYSNGKRIDDQLMQAIVSLNDVTAYNVIQEFYMNAWVDEAFIADELQDRVQKDKSLLQDGKYSYDIKIHAVDDSSLQAYAKAVGADYEQLMNLDQPAAIVMDRIQYKDKETGKYVQTKAIYTSVGQRIELTHSYKENDEETKGNKVIIAALTDQAPMGMNATGVGGLNIIMPKRVMNRLADDEDLINASTYLHLKSTEPMRTQQEIDELHEINLNVNNVYQSRRSEEQQIVLMSVFSYGFILLISAVSIANIFNTISTGLALRKREFAMLKSVGMTPKGFAKMMNYESIFYGVKSLLFGLPVSLVVMVLIYNAFSNKFSYGFTLPWMSMVSVIVAVFVIVGSAIAYSGAKVKKENIIDALKQENI</sequence>
<feature type="transmembrane region" description="Helical" evidence="7">
    <location>
        <begin position="20"/>
        <end position="44"/>
    </location>
</feature>
<name>A0A1X7KK72_9BACL</name>
<dbReference type="PANTHER" id="PTHR30572">
    <property type="entry name" value="MEMBRANE COMPONENT OF TRANSPORTER-RELATED"/>
    <property type="match status" value="1"/>
</dbReference>
<evidence type="ECO:0000256" key="7">
    <source>
        <dbReference type="SAM" id="Phobius"/>
    </source>
</evidence>
<feature type="domain" description="ABC3 transporter permease C-terminal" evidence="8">
    <location>
        <begin position="743"/>
        <end position="859"/>
    </location>
</feature>
<dbReference type="Proteomes" id="UP000193834">
    <property type="component" value="Unassembled WGS sequence"/>
</dbReference>
<dbReference type="InterPro" id="IPR025857">
    <property type="entry name" value="MacB_PCD"/>
</dbReference>
<feature type="transmembrane region" description="Helical" evidence="7">
    <location>
        <begin position="384"/>
        <end position="407"/>
    </location>
</feature>
<dbReference type="EMBL" id="FXAZ01000003">
    <property type="protein sequence ID" value="SMG41850.1"/>
    <property type="molecule type" value="Genomic_DNA"/>
</dbReference>
<dbReference type="STRING" id="1852522.SAMN06295960_2440"/>